<dbReference type="PhylomeDB" id="A0A0G4HFL9"/>
<dbReference type="SUPFAM" id="SSF54211">
    <property type="entry name" value="Ribosomal protein S5 domain 2-like"/>
    <property type="match status" value="1"/>
</dbReference>
<name>A0A0G4HFL9_9ALVE</name>
<dbReference type="GO" id="GO:0022627">
    <property type="term" value="C:cytosolic small ribosomal subunit"/>
    <property type="evidence" value="ECO:0007669"/>
    <property type="project" value="TreeGrafter"/>
</dbReference>
<dbReference type="PANTHER" id="PTHR21569:SF16">
    <property type="entry name" value="RIBOSOMAL PROTEIN S16"/>
    <property type="match status" value="1"/>
</dbReference>
<dbReference type="Pfam" id="PF00380">
    <property type="entry name" value="Ribosomal_S9"/>
    <property type="match status" value="1"/>
</dbReference>
<organism evidence="5">
    <name type="scientific">Chromera velia CCMP2878</name>
    <dbReference type="NCBI Taxonomy" id="1169474"/>
    <lineage>
        <taxon>Eukaryota</taxon>
        <taxon>Sar</taxon>
        <taxon>Alveolata</taxon>
        <taxon>Colpodellida</taxon>
        <taxon>Chromeraceae</taxon>
        <taxon>Chromera</taxon>
    </lineage>
</organism>
<dbReference type="InterPro" id="IPR000754">
    <property type="entry name" value="Ribosomal_uS9"/>
</dbReference>
<evidence type="ECO:0008006" key="6">
    <source>
        <dbReference type="Google" id="ProtNLM"/>
    </source>
</evidence>
<evidence type="ECO:0000256" key="2">
    <source>
        <dbReference type="ARBA" id="ARBA00022980"/>
    </source>
</evidence>
<proteinExistence type="inferred from homology"/>
<reference evidence="5" key="1">
    <citation type="submission" date="2014-11" db="EMBL/GenBank/DDBJ databases">
        <authorList>
            <person name="Otto D Thomas"/>
            <person name="Naeem Raeece"/>
        </authorList>
    </citation>
    <scope>NUCLEOTIDE SEQUENCE</scope>
</reference>
<dbReference type="PANTHER" id="PTHR21569">
    <property type="entry name" value="RIBOSOMAL PROTEIN S9"/>
    <property type="match status" value="1"/>
</dbReference>
<dbReference type="GO" id="GO:0003723">
    <property type="term" value="F:RNA binding"/>
    <property type="evidence" value="ECO:0007669"/>
    <property type="project" value="TreeGrafter"/>
</dbReference>
<dbReference type="InterPro" id="IPR014721">
    <property type="entry name" value="Ribsml_uS5_D2-typ_fold_subgr"/>
</dbReference>
<accession>A0A0G4HFL9</accession>
<evidence type="ECO:0000313" key="5">
    <source>
        <dbReference type="EMBL" id="CEM42841.1"/>
    </source>
</evidence>
<dbReference type="EMBL" id="CDMZ01002544">
    <property type="protein sequence ID" value="CEM42841.1"/>
    <property type="molecule type" value="Genomic_DNA"/>
</dbReference>
<dbReference type="PROSITE" id="PS00360">
    <property type="entry name" value="RIBOSOMAL_S9"/>
    <property type="match status" value="1"/>
</dbReference>
<dbReference type="InterPro" id="IPR020574">
    <property type="entry name" value="Ribosomal_uS9_CS"/>
</dbReference>
<evidence type="ECO:0000256" key="4">
    <source>
        <dbReference type="RuleBase" id="RU003815"/>
    </source>
</evidence>
<keyword evidence="2 4" id="KW-0689">Ribosomal protein</keyword>
<evidence type="ECO:0000256" key="3">
    <source>
        <dbReference type="ARBA" id="ARBA00023274"/>
    </source>
</evidence>
<protein>
    <recommendedName>
        <fullName evidence="6">30S ribosomal protein S9, chloroplastic</fullName>
    </recommendedName>
</protein>
<dbReference type="Gene3D" id="3.30.230.10">
    <property type="match status" value="1"/>
</dbReference>
<dbReference type="VEuPathDB" id="CryptoDB:Cvel_27090"/>
<gene>
    <name evidence="5" type="ORF">Cvel_27090</name>
</gene>
<evidence type="ECO:0000256" key="1">
    <source>
        <dbReference type="ARBA" id="ARBA00005251"/>
    </source>
</evidence>
<dbReference type="InterPro" id="IPR020568">
    <property type="entry name" value="Ribosomal_Su5_D2-typ_SF"/>
</dbReference>
<dbReference type="GO" id="GO:0003735">
    <property type="term" value="F:structural constituent of ribosome"/>
    <property type="evidence" value="ECO:0007669"/>
    <property type="project" value="InterPro"/>
</dbReference>
<dbReference type="GO" id="GO:0000462">
    <property type="term" value="P:maturation of SSU-rRNA from tricistronic rRNA transcript (SSU-rRNA, 5.8S rRNA, LSU-rRNA)"/>
    <property type="evidence" value="ECO:0007669"/>
    <property type="project" value="TreeGrafter"/>
</dbReference>
<comment type="similarity">
    <text evidence="1 4">Belongs to the universal ribosomal protein uS9 family.</text>
</comment>
<dbReference type="NCBIfam" id="NF001749">
    <property type="entry name" value="PRK00474.1"/>
    <property type="match status" value="1"/>
</dbReference>
<sequence length="145" mass="16211">MAEKAPQKVQTFGRKKNAVAVALVTQGKGLMRVNGCPLELVQPEILRTKVFEPILLLGKDRFAEIDMRIRVRGGGYAAQIYAIRQAIAKGVVAWNQKYVDEASKREVKEVLLGYDRGLLVADPRRCEPKKFGGPGARSRIQKSYR</sequence>
<dbReference type="FunFam" id="3.30.230.10:FF:000007">
    <property type="entry name" value="40S ribosomal protein S16"/>
    <property type="match status" value="1"/>
</dbReference>
<dbReference type="GO" id="GO:0006412">
    <property type="term" value="P:translation"/>
    <property type="evidence" value="ECO:0007669"/>
    <property type="project" value="InterPro"/>
</dbReference>
<keyword evidence="3 4" id="KW-0687">Ribonucleoprotein</keyword>
<dbReference type="AlphaFoldDB" id="A0A0G4HFL9"/>